<feature type="transmembrane region" description="Helical" evidence="7">
    <location>
        <begin position="34"/>
        <end position="56"/>
    </location>
</feature>
<keyword evidence="4" id="KW-0067">ATP-binding</keyword>
<dbReference type="SUPFAM" id="SSF52540">
    <property type="entry name" value="P-loop containing nucleoside triphosphate hydrolases"/>
    <property type="match status" value="1"/>
</dbReference>
<dbReference type="EC" id="3.6.3.-" evidence="10"/>
<evidence type="ECO:0000256" key="6">
    <source>
        <dbReference type="ARBA" id="ARBA00023136"/>
    </source>
</evidence>
<sequence>MGTIMDKFTLKNFFQTILTIPKTIRLIFRIERKYASYLIILNILQSIIPLASLFIYQELINAVLKKGSNIFSVLIVYILMQMMLSILSQLNSYISEKFNMNLSYNLNLKLLKKTSSLNLIDFEQADTYNLIENIVQDSTYKPFQLFNAIIGVITGFLSLLTSIIYVSTWNVAVSTFLLIIPVISLVIFMRVGQLEFLIQWERANSEREVWYINYLLTHDFSFKEIKLNGISQYFIDKYGTLKRNFMNQDLNISKKKVLFRGSLDILLNFINGIAIFMMIQSIRSGKLLVGNFVSLIQAITRVNTYSQSMIQNTYIIYNTSLFMEQLFKFFDMEVSNISIQNSRISRIEKRIDKIKVNNLSFIYPGSVKKTLEDINVEFNKGELVAIVGKNGSGKSTLVKLLSGLYQPSEGQIYYNNESSDVLDLSYYQNNVSVLFQDFVKFELSVRENIGLSDVNSISDSKIKKHIDSLKLNFLTAENNFNLNQRLGTWFNDSRQISGGQWQKVALARTFFKNASIYILDEPSSALDPVSEKEIFDEFVTRSRDKIALFVSHNLMAASRADRIIVMQDGRIIDEGKHDDLISKSKYYRELYYSEKYEEESDG</sequence>
<dbReference type="PROSITE" id="PS00211">
    <property type="entry name" value="ABC_TRANSPORTER_1"/>
    <property type="match status" value="1"/>
</dbReference>
<name>A0A0Z8JEX4_STRSU</name>
<evidence type="ECO:0000256" key="7">
    <source>
        <dbReference type="SAM" id="Phobius"/>
    </source>
</evidence>
<keyword evidence="5 7" id="KW-1133">Transmembrane helix</keyword>
<dbReference type="PANTHER" id="PTHR24221">
    <property type="entry name" value="ATP-BINDING CASSETTE SUB-FAMILY B"/>
    <property type="match status" value="1"/>
</dbReference>
<feature type="transmembrane region" description="Helical" evidence="7">
    <location>
        <begin position="257"/>
        <end position="279"/>
    </location>
</feature>
<feature type="domain" description="ABC transmembrane type-1" evidence="9">
    <location>
        <begin position="38"/>
        <end position="318"/>
    </location>
</feature>
<feature type="transmembrane region" description="Helical" evidence="7">
    <location>
        <begin position="145"/>
        <end position="165"/>
    </location>
</feature>
<dbReference type="InterPro" id="IPR003593">
    <property type="entry name" value="AAA+_ATPase"/>
</dbReference>
<dbReference type="InterPro" id="IPR036640">
    <property type="entry name" value="ABC1_TM_sf"/>
</dbReference>
<reference evidence="10 11" key="1">
    <citation type="submission" date="2016-02" db="EMBL/GenBank/DDBJ databases">
        <authorList>
            <consortium name="Pathogen Informatics"/>
        </authorList>
    </citation>
    <scope>NUCLEOTIDE SEQUENCE [LARGE SCALE GENOMIC DNA]</scope>
    <source>
        <strain evidence="10 11">LSS80</strain>
    </source>
</reference>
<dbReference type="InterPro" id="IPR039421">
    <property type="entry name" value="Type_1_exporter"/>
</dbReference>
<evidence type="ECO:0000259" key="9">
    <source>
        <dbReference type="PROSITE" id="PS50929"/>
    </source>
</evidence>
<evidence type="ECO:0000256" key="1">
    <source>
        <dbReference type="ARBA" id="ARBA00004651"/>
    </source>
</evidence>
<keyword evidence="3" id="KW-0547">Nucleotide-binding</keyword>
<keyword evidence="10" id="KW-0378">Hydrolase</keyword>
<gene>
    <name evidence="10" type="ORF">ERS132442_00614</name>
</gene>
<dbReference type="CDD" id="cd03228">
    <property type="entry name" value="ABCC_MRP_Like"/>
    <property type="match status" value="1"/>
</dbReference>
<dbReference type="SMART" id="SM00382">
    <property type="entry name" value="AAA"/>
    <property type="match status" value="1"/>
</dbReference>
<comment type="subcellular location">
    <subcellularLocation>
        <location evidence="1">Cell membrane</location>
        <topology evidence="1">Multi-pass membrane protein</topology>
    </subcellularLocation>
</comment>
<dbReference type="PROSITE" id="PS50893">
    <property type="entry name" value="ABC_TRANSPORTER_2"/>
    <property type="match status" value="1"/>
</dbReference>
<feature type="transmembrane region" description="Helical" evidence="7">
    <location>
        <begin position="68"/>
        <end position="87"/>
    </location>
</feature>
<dbReference type="Proteomes" id="UP000070960">
    <property type="component" value="Unassembled WGS sequence"/>
</dbReference>
<feature type="transmembrane region" description="Helical" evidence="7">
    <location>
        <begin position="171"/>
        <end position="192"/>
    </location>
</feature>
<organism evidence="10 11">
    <name type="scientific">Streptococcus suis</name>
    <dbReference type="NCBI Taxonomy" id="1307"/>
    <lineage>
        <taxon>Bacteria</taxon>
        <taxon>Bacillati</taxon>
        <taxon>Bacillota</taxon>
        <taxon>Bacilli</taxon>
        <taxon>Lactobacillales</taxon>
        <taxon>Streptococcaceae</taxon>
        <taxon>Streptococcus</taxon>
    </lineage>
</organism>
<dbReference type="InterPro" id="IPR017871">
    <property type="entry name" value="ABC_transporter-like_CS"/>
</dbReference>
<evidence type="ECO:0000256" key="4">
    <source>
        <dbReference type="ARBA" id="ARBA00022840"/>
    </source>
</evidence>
<keyword evidence="2 7" id="KW-0812">Transmembrane</keyword>
<evidence type="ECO:0000256" key="3">
    <source>
        <dbReference type="ARBA" id="ARBA00022741"/>
    </source>
</evidence>
<dbReference type="InterPro" id="IPR003439">
    <property type="entry name" value="ABC_transporter-like_ATP-bd"/>
</dbReference>
<evidence type="ECO:0000256" key="2">
    <source>
        <dbReference type="ARBA" id="ARBA00022692"/>
    </source>
</evidence>
<dbReference type="Gene3D" id="3.40.50.300">
    <property type="entry name" value="P-loop containing nucleotide triphosphate hydrolases"/>
    <property type="match status" value="1"/>
</dbReference>
<dbReference type="SUPFAM" id="SSF90123">
    <property type="entry name" value="ABC transporter transmembrane region"/>
    <property type="match status" value="1"/>
</dbReference>
<dbReference type="InterPro" id="IPR027417">
    <property type="entry name" value="P-loop_NTPase"/>
</dbReference>
<dbReference type="PANTHER" id="PTHR24221:SF646">
    <property type="entry name" value="HAEMOLYSIN SECRETION ATP-BINDING PROTEIN"/>
    <property type="match status" value="1"/>
</dbReference>
<dbReference type="GO" id="GO:0016887">
    <property type="term" value="F:ATP hydrolysis activity"/>
    <property type="evidence" value="ECO:0007669"/>
    <property type="project" value="InterPro"/>
</dbReference>
<evidence type="ECO:0000259" key="8">
    <source>
        <dbReference type="PROSITE" id="PS50893"/>
    </source>
</evidence>
<evidence type="ECO:0000313" key="10">
    <source>
        <dbReference type="EMBL" id="CYV52706.1"/>
    </source>
</evidence>
<dbReference type="Gene3D" id="1.20.1560.10">
    <property type="entry name" value="ABC transporter type 1, transmembrane domain"/>
    <property type="match status" value="1"/>
</dbReference>
<dbReference type="AlphaFoldDB" id="A0A0Z8JEX4"/>
<dbReference type="GO" id="GO:0005886">
    <property type="term" value="C:plasma membrane"/>
    <property type="evidence" value="ECO:0007669"/>
    <property type="project" value="UniProtKB-SubCell"/>
</dbReference>
<dbReference type="PROSITE" id="PS50929">
    <property type="entry name" value="ABC_TM1F"/>
    <property type="match status" value="1"/>
</dbReference>
<feature type="domain" description="ABC transporter" evidence="8">
    <location>
        <begin position="354"/>
        <end position="593"/>
    </location>
</feature>
<accession>A0A0Z8JEX4</accession>
<dbReference type="GO" id="GO:0034040">
    <property type="term" value="F:ATPase-coupled lipid transmembrane transporter activity"/>
    <property type="evidence" value="ECO:0007669"/>
    <property type="project" value="TreeGrafter"/>
</dbReference>
<dbReference type="InterPro" id="IPR011527">
    <property type="entry name" value="ABC1_TM_dom"/>
</dbReference>
<dbReference type="EMBL" id="FIIE01000004">
    <property type="protein sequence ID" value="CYV52706.1"/>
    <property type="molecule type" value="Genomic_DNA"/>
</dbReference>
<evidence type="ECO:0000256" key="5">
    <source>
        <dbReference type="ARBA" id="ARBA00022989"/>
    </source>
</evidence>
<proteinExistence type="predicted"/>
<keyword evidence="6 7" id="KW-0472">Membrane</keyword>
<protein>
    <submittedName>
        <fullName evidence="10">NsuT</fullName>
        <ecNumber evidence="10">3.6.3.-</ecNumber>
    </submittedName>
</protein>
<evidence type="ECO:0000313" key="11">
    <source>
        <dbReference type="Proteomes" id="UP000070960"/>
    </source>
</evidence>
<dbReference type="GO" id="GO:0140359">
    <property type="term" value="F:ABC-type transporter activity"/>
    <property type="evidence" value="ECO:0007669"/>
    <property type="project" value="InterPro"/>
</dbReference>
<dbReference type="GO" id="GO:0005524">
    <property type="term" value="F:ATP binding"/>
    <property type="evidence" value="ECO:0007669"/>
    <property type="project" value="UniProtKB-KW"/>
</dbReference>
<dbReference type="Pfam" id="PF00005">
    <property type="entry name" value="ABC_tran"/>
    <property type="match status" value="1"/>
</dbReference>
<dbReference type="RefSeq" id="WP_079399178.1">
    <property type="nucleotide sequence ID" value="NZ_FIIE01000004.1"/>
</dbReference>